<dbReference type="Proteomes" id="UP001385951">
    <property type="component" value="Unassembled WGS sequence"/>
</dbReference>
<evidence type="ECO:0000256" key="1">
    <source>
        <dbReference type="SAM" id="Phobius"/>
    </source>
</evidence>
<keyword evidence="1" id="KW-1133">Transmembrane helix</keyword>
<reference evidence="2 3" key="1">
    <citation type="submission" date="2022-09" db="EMBL/GenBank/DDBJ databases">
        <authorList>
            <person name="Palmer J.M."/>
        </authorList>
    </citation>
    <scope>NUCLEOTIDE SEQUENCE [LARGE SCALE GENOMIC DNA]</scope>
    <source>
        <strain evidence="2 3">DSM 7382</strain>
    </source>
</reference>
<gene>
    <name evidence="2" type="ORF">QCA50_016054</name>
</gene>
<dbReference type="EMBL" id="JASBNA010000046">
    <property type="protein sequence ID" value="KAK7680746.1"/>
    <property type="molecule type" value="Genomic_DNA"/>
</dbReference>
<keyword evidence="1" id="KW-0812">Transmembrane</keyword>
<feature type="transmembrane region" description="Helical" evidence="1">
    <location>
        <begin position="194"/>
        <end position="211"/>
    </location>
</feature>
<organism evidence="2 3">
    <name type="scientific">Cerrena zonata</name>
    <dbReference type="NCBI Taxonomy" id="2478898"/>
    <lineage>
        <taxon>Eukaryota</taxon>
        <taxon>Fungi</taxon>
        <taxon>Dikarya</taxon>
        <taxon>Basidiomycota</taxon>
        <taxon>Agaricomycotina</taxon>
        <taxon>Agaricomycetes</taxon>
        <taxon>Polyporales</taxon>
        <taxon>Cerrenaceae</taxon>
        <taxon>Cerrena</taxon>
    </lineage>
</organism>
<evidence type="ECO:0000313" key="2">
    <source>
        <dbReference type="EMBL" id="KAK7680746.1"/>
    </source>
</evidence>
<proteinExistence type="predicted"/>
<accession>A0AAW0FTP4</accession>
<keyword evidence="3" id="KW-1185">Reference proteome</keyword>
<sequence length="241" mass="27253">MSSPDQGLVDLSTFGALSSGVEDEEQTQSRSYLISELKRDIVDCRAEETTLRHELTKMMEEMTTLKADVSRLKSVHDKLDYYHQLIPHTDMPQHAQDSRGGSRLSGLDVCTKEDISFSDSIHDTVHDESTSYLQHGSPPRSTDVVIVPGLSEGYLTYYYHFTNSLGVLRRHLVGLTTYIWRPVHHRNCHSLLEFWSPMVIGGVIAGLFVLLKGNFNPSLAKDDVRPLWTKAQLEVNNRRAP</sequence>
<dbReference type="AlphaFoldDB" id="A0AAW0FTP4"/>
<keyword evidence="1" id="KW-0472">Membrane</keyword>
<name>A0AAW0FTP4_9APHY</name>
<comment type="caution">
    <text evidence="2">The sequence shown here is derived from an EMBL/GenBank/DDBJ whole genome shotgun (WGS) entry which is preliminary data.</text>
</comment>
<evidence type="ECO:0000313" key="3">
    <source>
        <dbReference type="Proteomes" id="UP001385951"/>
    </source>
</evidence>
<protein>
    <submittedName>
        <fullName evidence="2">Uncharacterized protein</fullName>
    </submittedName>
</protein>